<keyword evidence="1" id="KW-0812">Transmembrane</keyword>
<evidence type="ECO:0000313" key="3">
    <source>
        <dbReference type="Proteomes" id="UP001595818"/>
    </source>
</evidence>
<dbReference type="RefSeq" id="WP_377062072.1">
    <property type="nucleotide sequence ID" value="NZ_JBHSJJ010000002.1"/>
</dbReference>
<evidence type="ECO:0000256" key="1">
    <source>
        <dbReference type="SAM" id="Phobius"/>
    </source>
</evidence>
<keyword evidence="1" id="KW-1133">Transmembrane helix</keyword>
<keyword evidence="3" id="KW-1185">Reference proteome</keyword>
<reference evidence="3" key="1">
    <citation type="journal article" date="2019" name="Int. J. Syst. Evol. Microbiol.">
        <title>The Global Catalogue of Microorganisms (GCM) 10K type strain sequencing project: providing services to taxonomists for standard genome sequencing and annotation.</title>
        <authorList>
            <consortium name="The Broad Institute Genomics Platform"/>
            <consortium name="The Broad Institute Genome Sequencing Center for Infectious Disease"/>
            <person name="Wu L."/>
            <person name="Ma J."/>
        </authorList>
    </citation>
    <scope>NUCLEOTIDE SEQUENCE [LARGE SCALE GENOMIC DNA]</scope>
    <source>
        <strain evidence="3">CGMCC 4.7466</strain>
    </source>
</reference>
<keyword evidence="1" id="KW-0472">Membrane</keyword>
<proteinExistence type="predicted"/>
<feature type="transmembrane region" description="Helical" evidence="1">
    <location>
        <begin position="30"/>
        <end position="50"/>
    </location>
</feature>
<organism evidence="2 3">
    <name type="scientific">Negadavirga shengliensis</name>
    <dbReference type="NCBI Taxonomy" id="1389218"/>
    <lineage>
        <taxon>Bacteria</taxon>
        <taxon>Pseudomonadati</taxon>
        <taxon>Bacteroidota</taxon>
        <taxon>Cytophagia</taxon>
        <taxon>Cytophagales</taxon>
        <taxon>Cyclobacteriaceae</taxon>
        <taxon>Negadavirga</taxon>
    </lineage>
</organism>
<dbReference type="EMBL" id="JBHSJJ010000002">
    <property type="protein sequence ID" value="MFC4871005.1"/>
    <property type="molecule type" value="Genomic_DNA"/>
</dbReference>
<accession>A0ABV9SX61</accession>
<gene>
    <name evidence="2" type="ORF">ACFPFU_04850</name>
</gene>
<feature type="transmembrane region" description="Helical" evidence="1">
    <location>
        <begin position="5"/>
        <end position="24"/>
    </location>
</feature>
<sequence length="69" mass="8163">MKSYLLPVFVTTSFLLVYIVAIVVDLHTAIILMMFSVSPVLILWMVFRVLKAQVDSRYTFEDRWYEDLD</sequence>
<comment type="caution">
    <text evidence="2">The sequence shown here is derived from an EMBL/GenBank/DDBJ whole genome shotgun (WGS) entry which is preliminary data.</text>
</comment>
<name>A0ABV9SX61_9BACT</name>
<dbReference type="Proteomes" id="UP001595818">
    <property type="component" value="Unassembled WGS sequence"/>
</dbReference>
<protein>
    <submittedName>
        <fullName evidence="2">Uncharacterized protein</fullName>
    </submittedName>
</protein>
<evidence type="ECO:0000313" key="2">
    <source>
        <dbReference type="EMBL" id="MFC4871005.1"/>
    </source>
</evidence>